<evidence type="ECO:0000259" key="2">
    <source>
        <dbReference type="PROSITE" id="PS51747"/>
    </source>
</evidence>
<evidence type="ECO:0000256" key="1">
    <source>
        <dbReference type="ARBA" id="ARBA00006576"/>
    </source>
</evidence>
<proteinExistence type="inferred from homology"/>
<dbReference type="GO" id="GO:0055086">
    <property type="term" value="P:nucleobase-containing small molecule metabolic process"/>
    <property type="evidence" value="ECO:0007669"/>
    <property type="project" value="UniProtKB-ARBA"/>
</dbReference>
<dbReference type="Pfam" id="PF00383">
    <property type="entry name" value="dCMP_cyt_deam_1"/>
    <property type="match status" value="1"/>
</dbReference>
<dbReference type="GO" id="GO:0005829">
    <property type="term" value="C:cytosol"/>
    <property type="evidence" value="ECO:0007669"/>
    <property type="project" value="TreeGrafter"/>
</dbReference>
<reference evidence="3 4" key="1">
    <citation type="journal article" date="2019" name="Gut">
        <title>Antibiotics-induced monodominance of a novel gut bacterial order.</title>
        <authorList>
            <person name="Hildebrand F."/>
            <person name="Moitinho-Silva L."/>
            <person name="Blasche S."/>
            <person name="Jahn M.T."/>
            <person name="Gossmann T.I."/>
            <person name="Heuerta-Cepas J."/>
            <person name="Hercog R."/>
            <person name="Luetge M."/>
            <person name="Bahram M."/>
            <person name="Pryszlak A."/>
            <person name="Alves R.J."/>
            <person name="Waszak S.M."/>
            <person name="Zhu A."/>
            <person name="Ye L."/>
            <person name="Costea P.I."/>
            <person name="Aalvink S."/>
            <person name="Belzer C."/>
            <person name="Forslund S.K."/>
            <person name="Sunagawa S."/>
            <person name="Hentschel U."/>
            <person name="Merten C."/>
            <person name="Patil K.R."/>
            <person name="Benes V."/>
            <person name="Bork P."/>
        </authorList>
    </citation>
    <scope>NUCLEOTIDE SEQUENCE [LARGE SCALE GENOMIC DNA]</scope>
    <source>
        <strain evidence="3 4">HDS1380</strain>
    </source>
</reference>
<organism evidence="3 4">
    <name type="scientific">Candidatus Borkfalkia ceftriaxoniphila</name>
    <dbReference type="NCBI Taxonomy" id="2508949"/>
    <lineage>
        <taxon>Bacteria</taxon>
        <taxon>Bacillati</taxon>
        <taxon>Bacillota</taxon>
        <taxon>Clostridia</taxon>
        <taxon>Christensenellales</taxon>
        <taxon>Christensenellaceae</taxon>
        <taxon>Candidatus Borkfalkia</taxon>
    </lineage>
</organism>
<dbReference type="GO" id="GO:0072527">
    <property type="term" value="P:pyrimidine-containing compound metabolic process"/>
    <property type="evidence" value="ECO:0007669"/>
    <property type="project" value="UniProtKB-ARBA"/>
</dbReference>
<sequence length="142" mass="16002">MLRMRAFLLGGTKMTHREMYERAVSALNPTEEDGLSYGMVAAALESAGGKVYVGVNVDLFCGLGYCAERNAAGTMLTEGERVVRRVVCVDKRGNLMTPCGSCREFLYQLSPENVNTKFLTDLEEERYKTLGEFLPDWWNERK</sequence>
<dbReference type="Gene3D" id="3.40.140.10">
    <property type="entry name" value="Cytidine Deaminase, domain 2"/>
    <property type="match status" value="1"/>
</dbReference>
<dbReference type="OrthoDB" id="9799092at2"/>
<dbReference type="PANTHER" id="PTHR11644">
    <property type="entry name" value="CYTIDINE DEAMINASE"/>
    <property type="match status" value="1"/>
</dbReference>
<dbReference type="EMBL" id="SDOZ01000002">
    <property type="protein sequence ID" value="RXZ61945.1"/>
    <property type="molecule type" value="Genomic_DNA"/>
</dbReference>
<dbReference type="PANTHER" id="PTHR11644:SF2">
    <property type="entry name" value="CYTIDINE DEAMINASE"/>
    <property type="match status" value="1"/>
</dbReference>
<dbReference type="InterPro" id="IPR016193">
    <property type="entry name" value="Cytidine_deaminase-like"/>
</dbReference>
<name>A0A4Q2KBJ0_9FIRM</name>
<dbReference type="GO" id="GO:0004126">
    <property type="term" value="F:cytidine deaminase activity"/>
    <property type="evidence" value="ECO:0007669"/>
    <property type="project" value="UniProtKB-ARBA"/>
</dbReference>
<dbReference type="Proteomes" id="UP000291269">
    <property type="component" value="Unassembled WGS sequence"/>
</dbReference>
<dbReference type="AlphaFoldDB" id="A0A4Q2KBJ0"/>
<evidence type="ECO:0000313" key="3">
    <source>
        <dbReference type="EMBL" id="RXZ61945.1"/>
    </source>
</evidence>
<dbReference type="SUPFAM" id="SSF53927">
    <property type="entry name" value="Cytidine deaminase-like"/>
    <property type="match status" value="1"/>
</dbReference>
<dbReference type="PROSITE" id="PS51747">
    <property type="entry name" value="CYT_DCMP_DEAMINASES_2"/>
    <property type="match status" value="1"/>
</dbReference>
<evidence type="ECO:0000313" key="4">
    <source>
        <dbReference type="Proteomes" id="UP000291269"/>
    </source>
</evidence>
<gene>
    <name evidence="3" type="ORF">ESZ91_06035</name>
</gene>
<dbReference type="CDD" id="cd01283">
    <property type="entry name" value="cytidine_deaminase"/>
    <property type="match status" value="1"/>
</dbReference>
<comment type="similarity">
    <text evidence="1">Belongs to the cytidine and deoxycytidylate deaminase family.</text>
</comment>
<protein>
    <submittedName>
        <fullName evidence="3">Cytidine deaminase</fullName>
    </submittedName>
</protein>
<dbReference type="GO" id="GO:0008270">
    <property type="term" value="F:zinc ion binding"/>
    <property type="evidence" value="ECO:0007669"/>
    <property type="project" value="TreeGrafter"/>
</dbReference>
<dbReference type="InterPro" id="IPR002125">
    <property type="entry name" value="CMP_dCMP_dom"/>
</dbReference>
<accession>A0A4Q2KBJ0</accession>
<feature type="domain" description="CMP/dCMP-type deaminase" evidence="2">
    <location>
        <begin position="14"/>
        <end position="141"/>
    </location>
</feature>
<dbReference type="InterPro" id="IPR050202">
    <property type="entry name" value="Cyt/Deoxycyt_deaminase"/>
</dbReference>
<keyword evidence="4" id="KW-1185">Reference proteome</keyword>
<comment type="caution">
    <text evidence="3">The sequence shown here is derived from an EMBL/GenBank/DDBJ whole genome shotgun (WGS) entry which is preliminary data.</text>
</comment>